<organism evidence="6 7">
    <name type="scientific">Bifidobacterium pseudolongum subsp. globosum</name>
    <dbReference type="NCBI Taxonomy" id="1690"/>
    <lineage>
        <taxon>Bacteria</taxon>
        <taxon>Bacillati</taxon>
        <taxon>Actinomycetota</taxon>
        <taxon>Actinomycetes</taxon>
        <taxon>Bifidobacteriales</taxon>
        <taxon>Bifidobacteriaceae</taxon>
        <taxon>Bifidobacterium</taxon>
    </lineage>
</organism>
<dbReference type="RefSeq" id="WP_129898219.1">
    <property type="nucleotide sequence ID" value="NZ_RYUU01000001.1"/>
</dbReference>
<evidence type="ECO:0000256" key="2">
    <source>
        <dbReference type="ARBA" id="ARBA00008520"/>
    </source>
</evidence>
<name>A0A4Q5AP80_9BIFI</name>
<dbReference type="AlphaFoldDB" id="A0A4Q5AP80"/>
<reference evidence="6 7" key="1">
    <citation type="submission" date="2018-12" db="EMBL/GenBank/DDBJ databases">
        <title>Unveiling genomic diversity among members of the Bifidobacterium pseudolongum species, a widely distributed gut commensal of the animal kingdom.</title>
        <authorList>
            <person name="Lugli G.A."/>
            <person name="Duranti S."/>
            <person name="Albert K."/>
            <person name="Mancabelli L."/>
            <person name="Napoli S."/>
            <person name="Viappiani A."/>
            <person name="Anzalone R."/>
            <person name="Longhi G."/>
            <person name="Milani C."/>
            <person name="Turroni F."/>
            <person name="Alessandri G."/>
            <person name="Sela D.A."/>
            <person name="Van Sinderen D."/>
            <person name="Ventura M."/>
        </authorList>
    </citation>
    <scope>NUCLEOTIDE SEQUENCE [LARGE SCALE GENOMIC DNA]</scope>
    <source>
        <strain evidence="6 7">2003B</strain>
    </source>
</reference>
<dbReference type="Pfam" id="PF01547">
    <property type="entry name" value="SBP_bac_1"/>
    <property type="match status" value="1"/>
</dbReference>
<dbReference type="PANTHER" id="PTHR43649:SF31">
    <property type="entry name" value="SN-GLYCEROL-3-PHOSPHATE-BINDING PERIPLASMIC PROTEIN UGPB"/>
    <property type="match status" value="1"/>
</dbReference>
<feature type="signal peptide" evidence="5">
    <location>
        <begin position="1"/>
        <end position="24"/>
    </location>
</feature>
<comment type="caution">
    <text evidence="6">The sequence shown here is derived from an EMBL/GenBank/DDBJ whole genome shotgun (WGS) entry which is preliminary data.</text>
</comment>
<evidence type="ECO:0000256" key="1">
    <source>
        <dbReference type="ARBA" id="ARBA00004196"/>
    </source>
</evidence>
<dbReference type="InterPro" id="IPR050490">
    <property type="entry name" value="Bact_solute-bd_prot1"/>
</dbReference>
<dbReference type="PANTHER" id="PTHR43649">
    <property type="entry name" value="ARABINOSE-BINDING PROTEIN-RELATED"/>
    <property type="match status" value="1"/>
</dbReference>
<evidence type="ECO:0000256" key="4">
    <source>
        <dbReference type="ARBA" id="ARBA00022729"/>
    </source>
</evidence>
<protein>
    <submittedName>
        <fullName evidence="6">Sugar ABC transporter substrate-binding protein</fullName>
    </submittedName>
</protein>
<keyword evidence="4 5" id="KW-0732">Signal</keyword>
<dbReference type="GO" id="GO:0030313">
    <property type="term" value="C:cell envelope"/>
    <property type="evidence" value="ECO:0007669"/>
    <property type="project" value="UniProtKB-SubCell"/>
</dbReference>
<dbReference type="SUPFAM" id="SSF53850">
    <property type="entry name" value="Periplasmic binding protein-like II"/>
    <property type="match status" value="1"/>
</dbReference>
<keyword evidence="3" id="KW-0813">Transport</keyword>
<evidence type="ECO:0000256" key="5">
    <source>
        <dbReference type="SAM" id="SignalP"/>
    </source>
</evidence>
<dbReference type="Gene3D" id="3.40.190.10">
    <property type="entry name" value="Periplasmic binding protein-like II"/>
    <property type="match status" value="2"/>
</dbReference>
<comment type="similarity">
    <text evidence="2">Belongs to the bacterial solute-binding protein 1 family.</text>
</comment>
<feature type="chain" id="PRO_5039181278" evidence="5">
    <location>
        <begin position="25"/>
        <end position="443"/>
    </location>
</feature>
<dbReference type="Proteomes" id="UP000292382">
    <property type="component" value="Unassembled WGS sequence"/>
</dbReference>
<dbReference type="InterPro" id="IPR006059">
    <property type="entry name" value="SBP"/>
</dbReference>
<accession>A0A4Q5AP80</accession>
<evidence type="ECO:0000313" key="7">
    <source>
        <dbReference type="Proteomes" id="UP000292382"/>
    </source>
</evidence>
<evidence type="ECO:0000256" key="3">
    <source>
        <dbReference type="ARBA" id="ARBA00022448"/>
    </source>
</evidence>
<dbReference type="EMBL" id="RYUW01000027">
    <property type="protein sequence ID" value="RYQ34286.1"/>
    <property type="molecule type" value="Genomic_DNA"/>
</dbReference>
<evidence type="ECO:0000313" key="6">
    <source>
        <dbReference type="EMBL" id="RYQ34286.1"/>
    </source>
</evidence>
<proteinExistence type="inferred from homology"/>
<sequence>MKIGGKIKSVAAGVLAVSCVFAFAACGPGSSNAANTTANDEPVSTDLGDQKYELRLWDGAGLKTFDDQLITAFQKKYPNITIKATYDPDNTSQQNGPRIIASADAPDIARVTDINSAVRGHHLTNLDNYSDAYGWKLPDSQTEVYRVDAQGKIGSGSLYAIPDGVSMTGLFWNKNLAKKLGIDKAPATMGELEQDMKKAKDAGVLPMMMPAKEGGTSYIYQALLTNYEGRDAVQNWIIQKDGTTFNTKGAVKAAEQIKSWADSGYFPKDTLALDGSTALGRFCDGEGLFFPAGSWYTDSINKALGDGAGWIAFPGEKSGSSGSAAANAVTAFGIPATSKNKNAAAAFLNFLQSDEARQIAVDNGYPPIGDGAVPETDNQLLAQVLTSYEALVKSGNTTDYINNATAGMQASAIIPGFQSLIDGTKTPQQFVDSIQSQYEKEIS</sequence>
<gene>
    <name evidence="6" type="ORF">PG2003B_1728</name>
</gene>
<comment type="subcellular location">
    <subcellularLocation>
        <location evidence="1">Cell envelope</location>
    </subcellularLocation>
</comment>
<dbReference type="PROSITE" id="PS51257">
    <property type="entry name" value="PROKAR_LIPOPROTEIN"/>
    <property type="match status" value="1"/>
</dbReference>